<sequence>MENTIVTNGRVKSIVEKLESHKDVSKVLMLCLAGSHAYGTATPTSDTDIRGIIVARPGVIRAPFRTLREMGIDDEEDGKVYELNNFMELFCDMNPNIIELGFTDDQATLYKHPAWDYLKSFLPQLLNKNVAYRFGGYAMAQLKRIKGHNKHINNPMPEEKPTQLEFFRLVQSYLDVKVLKHEDFMRKLNNMQGVCTLVPFGADIYGVVPDHREDVGPMFNPDGSIRKLQYDEIPESVKKQPPLFIVKYLRQDHTVAKDKHHNYWQWVKNRNAARHELEEKFGYDTKHAMHLVRLLRMGQEILETGQVIVRRPDAEELLGIRNGTHSYEDIVEWASDKDKLIREVLYHESKLPKNSNKRLAEELILNVQDATWEK</sequence>
<dbReference type="Pfam" id="PF10127">
    <property type="entry name" value="RlaP"/>
    <property type="match status" value="1"/>
</dbReference>
<dbReference type="PANTHER" id="PTHR34817">
    <property type="entry name" value="NUCLEOTIDYLTRANSFERASE"/>
    <property type="match status" value="1"/>
</dbReference>
<dbReference type="RefSeq" id="YP_009188899.1">
    <property type="nucleotide sequence ID" value="NC_028672.1"/>
</dbReference>
<evidence type="ECO:0000313" key="2">
    <source>
        <dbReference type="Proteomes" id="UP000202736"/>
    </source>
</evidence>
<dbReference type="GO" id="GO:0016740">
    <property type="term" value="F:transferase activity"/>
    <property type="evidence" value="ECO:0007669"/>
    <property type="project" value="UniProtKB-KW"/>
</dbReference>
<keyword evidence="1" id="KW-0808">Transferase</keyword>
<name>A0A0K1YAJ6_9CAUD</name>
<keyword evidence="2" id="KW-1185">Reference proteome</keyword>
<dbReference type="PANTHER" id="PTHR34817:SF1">
    <property type="entry name" value="NUCLEOTIDYLTRANSFERASE"/>
    <property type="match status" value="1"/>
</dbReference>
<dbReference type="KEGG" id="vg:26523254"/>
<protein>
    <submittedName>
        <fullName evidence="1">Putative nucleotidyltransferase</fullName>
    </submittedName>
</protein>
<accession>A0A0K1YAJ6</accession>
<reference evidence="1 2" key="1">
    <citation type="submission" date="2015-07" db="EMBL/GenBank/DDBJ databases">
        <title>Complete genome of Cronobacter phage PBES 02.</title>
        <authorList>
            <person name="Myung H."/>
        </authorList>
    </citation>
    <scope>NUCLEOTIDE SEQUENCE [LARGE SCALE GENOMIC DNA]</scope>
</reference>
<dbReference type="InterPro" id="IPR018775">
    <property type="entry name" value="RlaP"/>
</dbReference>
<proteinExistence type="predicted"/>
<dbReference type="EMBL" id="KT353109">
    <property type="protein sequence ID" value="AKY03938.1"/>
    <property type="molecule type" value="Genomic_DNA"/>
</dbReference>
<gene>
    <name evidence="1" type="ORF">ADU18_0034</name>
</gene>
<organism evidence="1 2">
    <name type="scientific">Cronobacter phage PBES 02</name>
    <dbReference type="NCBI Taxonomy" id="1684115"/>
    <lineage>
        <taxon>Viruses</taxon>
        <taxon>Duplodnaviria</taxon>
        <taxon>Heunggongvirae</taxon>
        <taxon>Uroviricota</taxon>
        <taxon>Caudoviricetes</taxon>
        <taxon>Vequintavirinae</taxon>
        <taxon>Certrevirus</taxon>
        <taxon>Certrevirus PBES02</taxon>
    </lineage>
</organism>
<dbReference type="Proteomes" id="UP000202736">
    <property type="component" value="Segment"/>
</dbReference>
<dbReference type="GeneID" id="26523254"/>
<evidence type="ECO:0000313" key="1">
    <source>
        <dbReference type="EMBL" id="AKY03938.1"/>
    </source>
</evidence>